<dbReference type="SUPFAM" id="SSF48452">
    <property type="entry name" value="TPR-like"/>
    <property type="match status" value="1"/>
</dbReference>
<dbReference type="AlphaFoldDB" id="A0A1F7F848"/>
<dbReference type="EMBL" id="MFYX01000101">
    <property type="protein sequence ID" value="OGK02829.1"/>
    <property type="molecule type" value="Genomic_DNA"/>
</dbReference>
<accession>A0A1F7F848</accession>
<evidence type="ECO:0008006" key="3">
    <source>
        <dbReference type="Google" id="ProtNLM"/>
    </source>
</evidence>
<proteinExistence type="predicted"/>
<evidence type="ECO:0000313" key="1">
    <source>
        <dbReference type="EMBL" id="OGK02829.1"/>
    </source>
</evidence>
<name>A0A1F7F848_UNCRA</name>
<evidence type="ECO:0000313" key="2">
    <source>
        <dbReference type="Proteomes" id="UP000179243"/>
    </source>
</evidence>
<comment type="caution">
    <text evidence="1">The sequence shown here is derived from an EMBL/GenBank/DDBJ whole genome shotgun (WGS) entry which is preliminary data.</text>
</comment>
<dbReference type="Gene3D" id="1.25.40.10">
    <property type="entry name" value="Tetratricopeptide repeat domain"/>
    <property type="match status" value="1"/>
</dbReference>
<gene>
    <name evidence="1" type="ORF">A2519_06590</name>
</gene>
<reference evidence="1 2" key="1">
    <citation type="journal article" date="2016" name="Nat. Commun.">
        <title>Thousands of microbial genomes shed light on interconnected biogeochemical processes in an aquifer system.</title>
        <authorList>
            <person name="Anantharaman K."/>
            <person name="Brown C.T."/>
            <person name="Hug L.A."/>
            <person name="Sharon I."/>
            <person name="Castelle C.J."/>
            <person name="Probst A.J."/>
            <person name="Thomas B.C."/>
            <person name="Singh A."/>
            <person name="Wilkins M.J."/>
            <person name="Karaoz U."/>
            <person name="Brodie E.L."/>
            <person name="Williams K.H."/>
            <person name="Hubbard S.S."/>
            <person name="Banfield J.F."/>
        </authorList>
    </citation>
    <scope>NUCLEOTIDE SEQUENCE [LARGE SCALE GENOMIC DNA]</scope>
</reference>
<sequence length="246" mass="27202">MRLRAFYAILPIALCVVSAGFCSDAGERGYDCYFKNDLRGALASYRINLNEALRSADNVREVICLNNLATVYYGLANLDSAAGYIRLAKAASQANPSLAALAAINEQLLFFPSETTDISADAVEDLEDLLSAYEYASVLIGWGRVKLVRNEPNEALSLFEKAQKKLKKGKNPLGLANVAYYTARALKAQGEAKDALKQADEGERLYRIKNHVQGIKKCLVLKEALYRSLSDTQQADDIKRRINNLR</sequence>
<protein>
    <recommendedName>
        <fullName evidence="3">MalT-like TPR region domain-containing protein</fullName>
    </recommendedName>
</protein>
<dbReference type="Proteomes" id="UP000179243">
    <property type="component" value="Unassembled WGS sequence"/>
</dbReference>
<organism evidence="1 2">
    <name type="scientific">Candidatus Raymondbacteria bacterium RIFOXYD12_FULL_49_13</name>
    <dbReference type="NCBI Taxonomy" id="1817890"/>
    <lineage>
        <taxon>Bacteria</taxon>
        <taxon>Raymondiibacteriota</taxon>
    </lineage>
</organism>
<dbReference type="InterPro" id="IPR011990">
    <property type="entry name" value="TPR-like_helical_dom_sf"/>
</dbReference>